<protein>
    <submittedName>
        <fullName evidence="1">Uncharacterized protein</fullName>
    </submittedName>
</protein>
<proteinExistence type="predicted"/>
<gene>
    <name evidence="1" type="ORF">AVEN_24688_1</name>
</gene>
<organism evidence="1 2">
    <name type="scientific">Araneus ventricosus</name>
    <name type="common">Orbweaver spider</name>
    <name type="synonym">Epeira ventricosa</name>
    <dbReference type="NCBI Taxonomy" id="182803"/>
    <lineage>
        <taxon>Eukaryota</taxon>
        <taxon>Metazoa</taxon>
        <taxon>Ecdysozoa</taxon>
        <taxon>Arthropoda</taxon>
        <taxon>Chelicerata</taxon>
        <taxon>Arachnida</taxon>
        <taxon>Araneae</taxon>
        <taxon>Araneomorphae</taxon>
        <taxon>Entelegynae</taxon>
        <taxon>Araneoidea</taxon>
        <taxon>Araneidae</taxon>
        <taxon>Araneus</taxon>
    </lineage>
</organism>
<evidence type="ECO:0000313" key="1">
    <source>
        <dbReference type="EMBL" id="GBO25374.1"/>
    </source>
</evidence>
<reference evidence="1 2" key="1">
    <citation type="journal article" date="2019" name="Sci. Rep.">
        <title>Orb-weaving spider Araneus ventricosus genome elucidates the spidroin gene catalogue.</title>
        <authorList>
            <person name="Kono N."/>
            <person name="Nakamura H."/>
            <person name="Ohtoshi R."/>
            <person name="Moran D.A.P."/>
            <person name="Shinohara A."/>
            <person name="Yoshida Y."/>
            <person name="Fujiwara M."/>
            <person name="Mori M."/>
            <person name="Tomita M."/>
            <person name="Arakawa K."/>
        </authorList>
    </citation>
    <scope>NUCLEOTIDE SEQUENCE [LARGE SCALE GENOMIC DNA]</scope>
</reference>
<name>A0A4Y2VM34_ARAVE</name>
<keyword evidence="2" id="KW-1185">Reference proteome</keyword>
<evidence type="ECO:0000313" key="2">
    <source>
        <dbReference type="Proteomes" id="UP000499080"/>
    </source>
</evidence>
<dbReference type="Proteomes" id="UP000499080">
    <property type="component" value="Unassembled WGS sequence"/>
</dbReference>
<accession>A0A4Y2VM34</accession>
<dbReference type="EMBL" id="BGPR01048362">
    <property type="protein sequence ID" value="GBO25374.1"/>
    <property type="molecule type" value="Genomic_DNA"/>
</dbReference>
<comment type="caution">
    <text evidence="1">The sequence shown here is derived from an EMBL/GenBank/DDBJ whole genome shotgun (WGS) entry which is preliminary data.</text>
</comment>
<dbReference type="AlphaFoldDB" id="A0A4Y2VM34"/>
<sequence>MKRQNSFDVTNPAGSDQIEIGTGLQSLHMRHTLVGPKNFSAWGPHNKLNTPLSIVATTPAMMKTIDPRKDMYVWKPPSLTTILETPLFSADEATI</sequence>